<dbReference type="SUPFAM" id="SSF161098">
    <property type="entry name" value="MetI-like"/>
    <property type="match status" value="1"/>
</dbReference>
<dbReference type="Gene3D" id="1.10.3720.10">
    <property type="entry name" value="MetI-like"/>
    <property type="match status" value="1"/>
</dbReference>
<evidence type="ECO:0000313" key="9">
    <source>
        <dbReference type="EMBL" id="OPF87260.1"/>
    </source>
</evidence>
<evidence type="ECO:0000256" key="7">
    <source>
        <dbReference type="RuleBase" id="RU363032"/>
    </source>
</evidence>
<dbReference type="PANTHER" id="PTHR30151:SF25">
    <property type="entry name" value="TAURINE TRANSPORT SYSTEM PERMEASE PROTEIN TAUC"/>
    <property type="match status" value="1"/>
</dbReference>
<feature type="transmembrane region" description="Helical" evidence="7">
    <location>
        <begin position="12"/>
        <end position="33"/>
    </location>
</feature>
<dbReference type="GO" id="GO:0042918">
    <property type="term" value="P:alkanesulfonate transmembrane transport"/>
    <property type="evidence" value="ECO:0007669"/>
    <property type="project" value="UniProtKB-ARBA"/>
</dbReference>
<dbReference type="PROSITE" id="PS50928">
    <property type="entry name" value="ABC_TM1"/>
    <property type="match status" value="1"/>
</dbReference>
<evidence type="ECO:0000256" key="5">
    <source>
        <dbReference type="ARBA" id="ARBA00022989"/>
    </source>
</evidence>
<keyword evidence="2 7" id="KW-0813">Transport</keyword>
<evidence type="ECO:0000259" key="8">
    <source>
        <dbReference type="PROSITE" id="PS50928"/>
    </source>
</evidence>
<dbReference type="EMBL" id="MVAB01000001">
    <property type="protein sequence ID" value="OPF87260.1"/>
    <property type="molecule type" value="Genomic_DNA"/>
</dbReference>
<proteinExistence type="inferred from homology"/>
<keyword evidence="4 7" id="KW-0812">Transmembrane</keyword>
<keyword evidence="5 7" id="KW-1133">Transmembrane helix</keyword>
<dbReference type="Pfam" id="PF00528">
    <property type="entry name" value="BPD_transp_1"/>
    <property type="match status" value="1"/>
</dbReference>
<feature type="transmembrane region" description="Helical" evidence="7">
    <location>
        <begin position="69"/>
        <end position="94"/>
    </location>
</feature>
<organism evidence="9 10">
    <name type="scientific">Vagococcus martis</name>
    <dbReference type="NCBI Taxonomy" id="1768210"/>
    <lineage>
        <taxon>Bacteria</taxon>
        <taxon>Bacillati</taxon>
        <taxon>Bacillota</taxon>
        <taxon>Bacilli</taxon>
        <taxon>Lactobacillales</taxon>
        <taxon>Enterococcaceae</taxon>
        <taxon>Vagococcus</taxon>
    </lineage>
</organism>
<keyword evidence="10" id="KW-1185">Reference proteome</keyword>
<comment type="similarity">
    <text evidence="7">Belongs to the binding-protein-dependent transport system permease family.</text>
</comment>
<dbReference type="GO" id="GO:0005886">
    <property type="term" value="C:plasma membrane"/>
    <property type="evidence" value="ECO:0007669"/>
    <property type="project" value="UniProtKB-SubCell"/>
</dbReference>
<comment type="subcellular location">
    <subcellularLocation>
        <location evidence="1 7">Cell membrane</location>
        <topology evidence="1 7">Multi-pass membrane protein</topology>
    </subcellularLocation>
</comment>
<dbReference type="Proteomes" id="UP000189970">
    <property type="component" value="Unassembled WGS sequence"/>
</dbReference>
<evidence type="ECO:0000256" key="3">
    <source>
        <dbReference type="ARBA" id="ARBA00022475"/>
    </source>
</evidence>
<accession>A0A1V4DGC4</accession>
<dbReference type="FunFam" id="1.10.3720.10:FF:000003">
    <property type="entry name" value="Aliphatic sulfonate ABC transporter permease"/>
    <property type="match status" value="1"/>
</dbReference>
<evidence type="ECO:0000313" key="10">
    <source>
        <dbReference type="Proteomes" id="UP000189970"/>
    </source>
</evidence>
<sequence>MKKKQTKNYKGYTYATWIIILLAWLIVTEANLVSSRLIPSPIQVVKTSIDIFVNGYNGMSFWQHLGISLYRLILSSSLAFFTAIPLGLMSGYFPKFRAVVDSLVQFYRPLPPLAYYTLLILWLGIDESPKIMLLFLAAFAPIYLSCVSAVGKIPVDYINDAESLGASKKDIFFTVILPGSLPDIFTGLRTAVGVAYTTLVSAEMVAATSGIGWMVIDASKYLKSDVMFVGIIFMGLTGILIDMGLRLIEKRVVFWKGRDDS</sequence>
<dbReference type="AlphaFoldDB" id="A0A1V4DGC4"/>
<dbReference type="RefSeq" id="WP_079345607.1">
    <property type="nucleotide sequence ID" value="NZ_MVAB01000001.1"/>
</dbReference>
<evidence type="ECO:0000256" key="6">
    <source>
        <dbReference type="ARBA" id="ARBA00023136"/>
    </source>
</evidence>
<protein>
    <submittedName>
        <fullName evidence="9">Taurine ABC transporter permease</fullName>
    </submittedName>
</protein>
<name>A0A1V4DGC4_9ENTE</name>
<feature type="transmembrane region" description="Helical" evidence="7">
    <location>
        <begin position="194"/>
        <end position="216"/>
    </location>
</feature>
<reference evidence="9 10" key="1">
    <citation type="submission" date="2017-02" db="EMBL/GenBank/DDBJ databases">
        <title>Vagococcus cremeus sp. nov., isolated from the small intestine of a marten, Martes flavigula.</title>
        <authorList>
            <person name="Tak E.J."/>
            <person name="Bae J.-W."/>
        </authorList>
    </citation>
    <scope>NUCLEOTIDE SEQUENCE [LARGE SCALE GENOMIC DNA]</scope>
    <source>
        <strain evidence="9 10">D7T301</strain>
    </source>
</reference>
<comment type="caution">
    <text evidence="9">The sequence shown here is derived from an EMBL/GenBank/DDBJ whole genome shotgun (WGS) entry which is preliminary data.</text>
</comment>
<keyword evidence="6 7" id="KW-0472">Membrane</keyword>
<dbReference type="CDD" id="cd06261">
    <property type="entry name" value="TM_PBP2"/>
    <property type="match status" value="1"/>
</dbReference>
<feature type="domain" description="ABC transmembrane type-1" evidence="8">
    <location>
        <begin position="65"/>
        <end position="249"/>
    </location>
</feature>
<dbReference type="PANTHER" id="PTHR30151">
    <property type="entry name" value="ALKANE SULFONATE ABC TRANSPORTER-RELATED, MEMBRANE SUBUNIT"/>
    <property type="match status" value="1"/>
</dbReference>
<gene>
    <name evidence="9" type="ORF">BW731_03045</name>
</gene>
<feature type="transmembrane region" description="Helical" evidence="7">
    <location>
        <begin position="131"/>
        <end position="150"/>
    </location>
</feature>
<dbReference type="InterPro" id="IPR000515">
    <property type="entry name" value="MetI-like"/>
</dbReference>
<feature type="transmembrane region" description="Helical" evidence="7">
    <location>
        <begin position="228"/>
        <end position="248"/>
    </location>
</feature>
<evidence type="ECO:0000256" key="4">
    <source>
        <dbReference type="ARBA" id="ARBA00022692"/>
    </source>
</evidence>
<evidence type="ECO:0000256" key="2">
    <source>
        <dbReference type="ARBA" id="ARBA00022448"/>
    </source>
</evidence>
<evidence type="ECO:0000256" key="1">
    <source>
        <dbReference type="ARBA" id="ARBA00004651"/>
    </source>
</evidence>
<dbReference type="GO" id="GO:0010438">
    <property type="term" value="P:cellular response to sulfur starvation"/>
    <property type="evidence" value="ECO:0007669"/>
    <property type="project" value="TreeGrafter"/>
</dbReference>
<feature type="transmembrane region" description="Helical" evidence="7">
    <location>
        <begin position="106"/>
        <end position="125"/>
    </location>
</feature>
<dbReference type="InterPro" id="IPR035906">
    <property type="entry name" value="MetI-like_sf"/>
</dbReference>
<keyword evidence="3" id="KW-1003">Cell membrane</keyword>